<feature type="transmembrane region" description="Helical" evidence="1">
    <location>
        <begin position="254"/>
        <end position="287"/>
    </location>
</feature>
<name>A0ABW5PGZ9_9BACL</name>
<feature type="transmembrane region" description="Helical" evidence="1">
    <location>
        <begin position="317"/>
        <end position="335"/>
    </location>
</feature>
<feature type="transmembrane region" description="Helical" evidence="1">
    <location>
        <begin position="178"/>
        <end position="197"/>
    </location>
</feature>
<feature type="transmembrane region" description="Helical" evidence="1">
    <location>
        <begin position="61"/>
        <end position="83"/>
    </location>
</feature>
<accession>A0ABW5PGZ9</accession>
<gene>
    <name evidence="2" type="ORF">ACFSUF_17410</name>
</gene>
<organism evidence="2 3">
    <name type="scientific">Paenibacillus gansuensis</name>
    <dbReference type="NCBI Taxonomy" id="306542"/>
    <lineage>
        <taxon>Bacteria</taxon>
        <taxon>Bacillati</taxon>
        <taxon>Bacillota</taxon>
        <taxon>Bacilli</taxon>
        <taxon>Bacillales</taxon>
        <taxon>Paenibacillaceae</taxon>
        <taxon>Paenibacillus</taxon>
    </lineage>
</organism>
<keyword evidence="3" id="KW-1185">Reference proteome</keyword>
<feature type="transmembrane region" description="Helical" evidence="1">
    <location>
        <begin position="153"/>
        <end position="172"/>
    </location>
</feature>
<dbReference type="RefSeq" id="WP_377604785.1">
    <property type="nucleotide sequence ID" value="NZ_JBHUME010000011.1"/>
</dbReference>
<evidence type="ECO:0000313" key="2">
    <source>
        <dbReference type="EMBL" id="MFD2614189.1"/>
    </source>
</evidence>
<comment type="caution">
    <text evidence="2">The sequence shown here is derived from an EMBL/GenBank/DDBJ whole genome shotgun (WGS) entry which is preliminary data.</text>
</comment>
<keyword evidence="1" id="KW-0472">Membrane</keyword>
<evidence type="ECO:0000313" key="3">
    <source>
        <dbReference type="Proteomes" id="UP001597541"/>
    </source>
</evidence>
<feature type="transmembrane region" description="Helical" evidence="1">
    <location>
        <begin position="29"/>
        <end position="49"/>
    </location>
</feature>
<feature type="transmembrane region" description="Helical" evidence="1">
    <location>
        <begin position="129"/>
        <end position="146"/>
    </location>
</feature>
<dbReference type="EMBL" id="JBHUME010000011">
    <property type="protein sequence ID" value="MFD2614189.1"/>
    <property type="molecule type" value="Genomic_DNA"/>
</dbReference>
<sequence length="385" mass="43333">MIRKNAALAFFLSVIPGLGHMYLNKYGRAFLYAFSFFGLGALFLLLTFLSNDDQFGMVGAMLCFIIWVVNGLDMIFSLMAGAASRPLPSYSYGPGETPAGGAEEHSGMEGGAEGYAGYPASSRSGTDERFFTILLSMIPGLGHFQLGLMQRGLTLLIGFFGLGIMVVFVSALTNEESFLVFMGALPIIWLYSMFDAVQLLHRKQRGETLEDRTILEDLDRHREDGRKSRLVATLLSIFPGAGHLYLGLQRRGLQLMAFFLFSIYILDVLHLSLFLFLIPLIWFFSFFDALQQISRYQERVPLTDAPLVDWLMNHQRWVGIGLLALGGFYLLDHVLVELLQRMFSSINIYRYYNEYFQTTLVSFLLIAGGIKLLSGSRKRKEADTE</sequence>
<dbReference type="Proteomes" id="UP001597541">
    <property type="component" value="Unassembled WGS sequence"/>
</dbReference>
<protein>
    <recommendedName>
        <fullName evidence="4">Multi-TM2 domain-containing protein</fullName>
    </recommendedName>
</protein>
<feature type="transmembrane region" description="Helical" evidence="1">
    <location>
        <begin position="355"/>
        <end position="373"/>
    </location>
</feature>
<keyword evidence="1" id="KW-0812">Transmembrane</keyword>
<reference evidence="3" key="1">
    <citation type="journal article" date="2019" name="Int. J. Syst. Evol. Microbiol.">
        <title>The Global Catalogue of Microorganisms (GCM) 10K type strain sequencing project: providing services to taxonomists for standard genome sequencing and annotation.</title>
        <authorList>
            <consortium name="The Broad Institute Genomics Platform"/>
            <consortium name="The Broad Institute Genome Sequencing Center for Infectious Disease"/>
            <person name="Wu L."/>
            <person name="Ma J."/>
        </authorList>
    </citation>
    <scope>NUCLEOTIDE SEQUENCE [LARGE SCALE GENOMIC DNA]</scope>
    <source>
        <strain evidence="3">KCTC 3950</strain>
    </source>
</reference>
<feature type="transmembrane region" description="Helical" evidence="1">
    <location>
        <begin position="230"/>
        <end position="248"/>
    </location>
</feature>
<proteinExistence type="predicted"/>
<keyword evidence="1" id="KW-1133">Transmembrane helix</keyword>
<evidence type="ECO:0000256" key="1">
    <source>
        <dbReference type="SAM" id="Phobius"/>
    </source>
</evidence>
<evidence type="ECO:0008006" key="4">
    <source>
        <dbReference type="Google" id="ProtNLM"/>
    </source>
</evidence>